<feature type="domain" description="HMG box" evidence="3">
    <location>
        <begin position="24"/>
        <end position="75"/>
    </location>
</feature>
<keyword evidence="1" id="KW-0539">Nucleus</keyword>
<feature type="region of interest" description="Disordered" evidence="2">
    <location>
        <begin position="1"/>
        <end position="31"/>
    </location>
</feature>
<proteinExistence type="predicted"/>
<evidence type="ECO:0000256" key="1">
    <source>
        <dbReference type="PROSITE-ProRule" id="PRU00267"/>
    </source>
</evidence>
<dbReference type="Pfam" id="PF04690">
    <property type="entry name" value="YABBY"/>
    <property type="match status" value="1"/>
</dbReference>
<reference evidence="5" key="2">
    <citation type="submission" date="2015-01" db="EMBL/GenBank/DDBJ databases">
        <title>Evolutionary Origins and Diversification of the Mycorrhizal Mutualists.</title>
        <authorList>
            <consortium name="DOE Joint Genome Institute"/>
            <consortium name="Mycorrhizal Genomics Consortium"/>
            <person name="Kohler A."/>
            <person name="Kuo A."/>
            <person name="Nagy L.G."/>
            <person name="Floudas D."/>
            <person name="Copeland A."/>
            <person name="Barry K.W."/>
            <person name="Cichocki N."/>
            <person name="Veneault-Fourrey C."/>
            <person name="LaButti K."/>
            <person name="Lindquist E.A."/>
            <person name="Lipzen A."/>
            <person name="Lundell T."/>
            <person name="Morin E."/>
            <person name="Murat C."/>
            <person name="Riley R."/>
            <person name="Ohm R."/>
            <person name="Sun H."/>
            <person name="Tunlid A."/>
            <person name="Henrissat B."/>
            <person name="Grigoriev I.V."/>
            <person name="Hibbett D.S."/>
            <person name="Martin F."/>
        </authorList>
    </citation>
    <scope>NUCLEOTIDE SEQUENCE [LARGE SCALE GENOMIC DNA]</scope>
    <source>
        <strain evidence="5">MUT 4182</strain>
    </source>
</reference>
<dbReference type="GO" id="GO:0005634">
    <property type="term" value="C:nucleus"/>
    <property type="evidence" value="ECO:0007669"/>
    <property type="project" value="UniProtKB-UniRule"/>
</dbReference>
<keyword evidence="1" id="KW-0238">DNA-binding</keyword>
<evidence type="ECO:0000313" key="5">
    <source>
        <dbReference type="Proteomes" id="UP000054248"/>
    </source>
</evidence>
<protein>
    <recommendedName>
        <fullName evidence="3">HMG box domain-containing protein</fullName>
    </recommendedName>
</protein>
<evidence type="ECO:0000259" key="3">
    <source>
        <dbReference type="PROSITE" id="PS50118"/>
    </source>
</evidence>
<dbReference type="GO" id="GO:0003677">
    <property type="term" value="F:DNA binding"/>
    <property type="evidence" value="ECO:0007669"/>
    <property type="project" value="UniProtKB-UniRule"/>
</dbReference>
<feature type="DNA-binding region" description="HMG box" evidence="1">
    <location>
        <begin position="24"/>
        <end position="75"/>
    </location>
</feature>
<dbReference type="InterPro" id="IPR036910">
    <property type="entry name" value="HMG_box_dom_sf"/>
</dbReference>
<dbReference type="SUPFAM" id="SSF47095">
    <property type="entry name" value="HMG-box"/>
    <property type="match status" value="1"/>
</dbReference>
<dbReference type="EMBL" id="KN823139">
    <property type="protein sequence ID" value="KIO21408.1"/>
    <property type="molecule type" value="Genomic_DNA"/>
</dbReference>
<dbReference type="Proteomes" id="UP000054248">
    <property type="component" value="Unassembled WGS sequence"/>
</dbReference>
<accession>A0A0C3KIY7</accession>
<dbReference type="OrthoDB" id="667577at2759"/>
<dbReference type="HOGENOM" id="CLU_192412_1_0_1"/>
<dbReference type="CDD" id="cd00084">
    <property type="entry name" value="HMG-box_SF"/>
    <property type="match status" value="1"/>
</dbReference>
<gene>
    <name evidence="4" type="ORF">M407DRAFT_28999</name>
</gene>
<dbReference type="AlphaFoldDB" id="A0A0C3KIY7"/>
<organism evidence="4 5">
    <name type="scientific">Tulasnella calospora MUT 4182</name>
    <dbReference type="NCBI Taxonomy" id="1051891"/>
    <lineage>
        <taxon>Eukaryota</taxon>
        <taxon>Fungi</taxon>
        <taxon>Dikarya</taxon>
        <taxon>Basidiomycota</taxon>
        <taxon>Agaricomycotina</taxon>
        <taxon>Agaricomycetes</taxon>
        <taxon>Cantharellales</taxon>
        <taxon>Tulasnellaceae</taxon>
        <taxon>Tulasnella</taxon>
    </lineage>
</organism>
<keyword evidence="5" id="KW-1185">Reference proteome</keyword>
<dbReference type="Gene3D" id="1.10.30.10">
    <property type="entry name" value="High mobility group box domain"/>
    <property type="match status" value="1"/>
</dbReference>
<dbReference type="InterPro" id="IPR009071">
    <property type="entry name" value="HMG_box_dom"/>
</dbReference>
<evidence type="ECO:0000313" key="4">
    <source>
        <dbReference type="EMBL" id="KIO21408.1"/>
    </source>
</evidence>
<dbReference type="PROSITE" id="PS50118">
    <property type="entry name" value="HMG_BOX_2"/>
    <property type="match status" value="1"/>
</dbReference>
<dbReference type="InterPro" id="IPR056775">
    <property type="entry name" value="YABBY_C"/>
</dbReference>
<name>A0A0C3KIY7_9AGAM</name>
<sequence>MPPKKAANGEKKTKSSTSAGAGGRKKGPSPYNIYMKQKLAEFKEKYPDMTHKERFKKVAEEWKTSTENPANKADD</sequence>
<reference evidence="4 5" key="1">
    <citation type="submission" date="2014-04" db="EMBL/GenBank/DDBJ databases">
        <authorList>
            <consortium name="DOE Joint Genome Institute"/>
            <person name="Kuo A."/>
            <person name="Girlanda M."/>
            <person name="Perotto S."/>
            <person name="Kohler A."/>
            <person name="Nagy L.G."/>
            <person name="Floudas D."/>
            <person name="Copeland A."/>
            <person name="Barry K.W."/>
            <person name="Cichocki N."/>
            <person name="Veneault-Fourrey C."/>
            <person name="LaButti K."/>
            <person name="Lindquist E.A."/>
            <person name="Lipzen A."/>
            <person name="Lundell T."/>
            <person name="Morin E."/>
            <person name="Murat C."/>
            <person name="Sun H."/>
            <person name="Tunlid A."/>
            <person name="Henrissat B."/>
            <person name="Grigoriev I.V."/>
            <person name="Hibbett D.S."/>
            <person name="Martin F."/>
            <person name="Nordberg H.P."/>
            <person name="Cantor M.N."/>
            <person name="Hua S.X."/>
        </authorList>
    </citation>
    <scope>NUCLEOTIDE SEQUENCE [LARGE SCALE GENOMIC DNA]</scope>
    <source>
        <strain evidence="4 5">MUT 4182</strain>
    </source>
</reference>
<evidence type="ECO:0000256" key="2">
    <source>
        <dbReference type="SAM" id="MobiDB-lite"/>
    </source>
</evidence>